<dbReference type="AlphaFoldDB" id="A0AAD9KZM3"/>
<dbReference type="EMBL" id="JAODUO010000452">
    <property type="protein sequence ID" value="KAK2180245.1"/>
    <property type="molecule type" value="Genomic_DNA"/>
</dbReference>
<gene>
    <name evidence="4" type="ORF">NP493_452g02023</name>
</gene>
<evidence type="ECO:0000313" key="4">
    <source>
        <dbReference type="EMBL" id="KAK2180245.1"/>
    </source>
</evidence>
<evidence type="ECO:0000256" key="1">
    <source>
        <dbReference type="ARBA" id="ARBA00004123"/>
    </source>
</evidence>
<comment type="caution">
    <text evidence="4">The sequence shown here is derived from an EMBL/GenBank/DDBJ whole genome shotgun (WGS) entry which is preliminary data.</text>
</comment>
<dbReference type="InterPro" id="IPR033270">
    <property type="entry name" value="VPRBP/DCAF1"/>
</dbReference>
<protein>
    <submittedName>
        <fullName evidence="4">Uncharacterized protein</fullName>
    </submittedName>
</protein>
<evidence type="ECO:0000256" key="3">
    <source>
        <dbReference type="SAM" id="MobiDB-lite"/>
    </source>
</evidence>
<dbReference type="PANTHER" id="PTHR13129:SF4">
    <property type="entry name" value="DDB1- AND CUL4-ASSOCIATED FACTOR 1"/>
    <property type="match status" value="1"/>
</dbReference>
<proteinExistence type="predicted"/>
<evidence type="ECO:0000313" key="5">
    <source>
        <dbReference type="Proteomes" id="UP001209878"/>
    </source>
</evidence>
<keyword evidence="5" id="KW-1185">Reference proteome</keyword>
<reference evidence="4" key="1">
    <citation type="journal article" date="2023" name="Mol. Biol. Evol.">
        <title>Third-Generation Sequencing Reveals the Adaptive Role of the Epigenome in Three Deep-Sea Polychaetes.</title>
        <authorList>
            <person name="Perez M."/>
            <person name="Aroh O."/>
            <person name="Sun Y."/>
            <person name="Lan Y."/>
            <person name="Juniper S.K."/>
            <person name="Young C.R."/>
            <person name="Angers B."/>
            <person name="Qian P.Y."/>
        </authorList>
    </citation>
    <scope>NUCLEOTIDE SEQUENCE</scope>
    <source>
        <strain evidence="4">R07B-5</strain>
    </source>
</reference>
<name>A0AAD9KZM3_RIDPI</name>
<feature type="region of interest" description="Disordered" evidence="3">
    <location>
        <begin position="170"/>
        <end position="242"/>
    </location>
</feature>
<dbReference type="GO" id="GO:0080008">
    <property type="term" value="C:Cul4-RING E3 ubiquitin ligase complex"/>
    <property type="evidence" value="ECO:0007669"/>
    <property type="project" value="TreeGrafter"/>
</dbReference>
<dbReference type="GO" id="GO:0016567">
    <property type="term" value="P:protein ubiquitination"/>
    <property type="evidence" value="ECO:0007669"/>
    <property type="project" value="InterPro"/>
</dbReference>
<dbReference type="PANTHER" id="PTHR13129">
    <property type="entry name" value="VPRBP PROTEIN-RELATED"/>
    <property type="match status" value="1"/>
</dbReference>
<sequence>MAAIDSVTELSSILDQWDVVSDSGGDPKPLLRRMAELVEKDTEAWYKMDPDPFDYRHPGGAAFTVLSPLLDVMPGLETTIVFQDNEDLVQRLMNWAQTATDPLRAYATGLLMGAMEVQDIAANFKDTNAQLVPTMLRRLRDLQQQSIERSRTVIPTLKCKLDRPFANIGSDDCGKSTVHDGEDELAVKRQKTGGGSTRHTSRSNAKPTTVGPCDGASSPVASNSLPKSHRLPSEHWLSSLTF</sequence>
<dbReference type="Proteomes" id="UP001209878">
    <property type="component" value="Unassembled WGS sequence"/>
</dbReference>
<evidence type="ECO:0000256" key="2">
    <source>
        <dbReference type="ARBA" id="ARBA00023242"/>
    </source>
</evidence>
<accession>A0AAD9KZM3</accession>
<keyword evidence="2" id="KW-0539">Nucleus</keyword>
<dbReference type="GO" id="GO:0005634">
    <property type="term" value="C:nucleus"/>
    <property type="evidence" value="ECO:0007669"/>
    <property type="project" value="UniProtKB-SubCell"/>
</dbReference>
<comment type="subcellular location">
    <subcellularLocation>
        <location evidence="1">Nucleus</location>
    </subcellularLocation>
</comment>
<organism evidence="4 5">
    <name type="scientific">Ridgeia piscesae</name>
    <name type="common">Tubeworm</name>
    <dbReference type="NCBI Taxonomy" id="27915"/>
    <lineage>
        <taxon>Eukaryota</taxon>
        <taxon>Metazoa</taxon>
        <taxon>Spiralia</taxon>
        <taxon>Lophotrochozoa</taxon>
        <taxon>Annelida</taxon>
        <taxon>Polychaeta</taxon>
        <taxon>Sedentaria</taxon>
        <taxon>Canalipalpata</taxon>
        <taxon>Sabellida</taxon>
        <taxon>Siboglinidae</taxon>
        <taxon>Ridgeia</taxon>
    </lineage>
</organism>